<feature type="transmembrane region" description="Helical" evidence="1">
    <location>
        <begin position="119"/>
        <end position="137"/>
    </location>
</feature>
<keyword evidence="1" id="KW-0472">Membrane</keyword>
<proteinExistence type="evidence at transcript level"/>
<protein>
    <submittedName>
        <fullName evidence="2">Uncharacterized protein</fullName>
    </submittedName>
</protein>
<accession>A9NUP1</accession>
<reference evidence="2" key="1">
    <citation type="journal article" date="2008" name="BMC Genomics">
        <title>A conifer genomics resource of 200,000 spruce (Picea spp.) ESTs and 6,464 high-quality, sequence-finished full-length cDNAs for Sitka spruce (Picea sitchensis).</title>
        <authorList>
            <person name="Ralph S.G."/>
            <person name="Chun H.J."/>
            <person name="Kolosova N."/>
            <person name="Cooper D."/>
            <person name="Oddy C."/>
            <person name="Ritland C.E."/>
            <person name="Kirkpatrick R."/>
            <person name="Moore R."/>
            <person name="Barber S."/>
            <person name="Holt R.A."/>
            <person name="Jones S.J."/>
            <person name="Marra M.A."/>
            <person name="Douglas C.J."/>
            <person name="Ritland K."/>
            <person name="Bohlmann J."/>
        </authorList>
    </citation>
    <scope>NUCLEOTIDE SEQUENCE</scope>
    <source>
        <tissue evidence="2">Bark</tissue>
    </source>
</reference>
<name>A9NUP1_PICSI</name>
<organism evidence="2">
    <name type="scientific">Picea sitchensis</name>
    <name type="common">Sitka spruce</name>
    <name type="synonym">Pinus sitchensis</name>
    <dbReference type="NCBI Taxonomy" id="3332"/>
    <lineage>
        <taxon>Eukaryota</taxon>
        <taxon>Viridiplantae</taxon>
        <taxon>Streptophyta</taxon>
        <taxon>Embryophyta</taxon>
        <taxon>Tracheophyta</taxon>
        <taxon>Spermatophyta</taxon>
        <taxon>Pinopsida</taxon>
        <taxon>Pinidae</taxon>
        <taxon>Conifers I</taxon>
        <taxon>Pinales</taxon>
        <taxon>Pinaceae</taxon>
        <taxon>Picea</taxon>
    </lineage>
</organism>
<dbReference type="AlphaFoldDB" id="A9NUP1"/>
<keyword evidence="1" id="KW-0812">Transmembrane</keyword>
<dbReference type="EMBL" id="EF085044">
    <property type="protein sequence ID" value="ABK24352.1"/>
    <property type="molecule type" value="mRNA"/>
</dbReference>
<sequence>MSSISSGMDRENVKQISNALHHVLLQPRRSQADPFFLLAHSVPFPTDSNGYPLFKNHYLNLFFSKTSSFFNSIRRFRSPNENPRAATLAQRLRLTSEDLYVRDMIRSERRRKPPVWGRPPTWTFIIPNLMLLLLFYYKVYLPG</sequence>
<evidence type="ECO:0000256" key="1">
    <source>
        <dbReference type="SAM" id="Phobius"/>
    </source>
</evidence>
<keyword evidence="1" id="KW-1133">Transmembrane helix</keyword>
<evidence type="ECO:0000313" key="2">
    <source>
        <dbReference type="EMBL" id="ABK24352.1"/>
    </source>
</evidence>